<dbReference type="PATRIC" id="fig|1189611.3.peg.3782"/>
<organism evidence="1 2">
    <name type="scientific">Nitratireductor aquibiodomus RA22</name>
    <dbReference type="NCBI Taxonomy" id="1189611"/>
    <lineage>
        <taxon>Bacteria</taxon>
        <taxon>Pseudomonadati</taxon>
        <taxon>Pseudomonadota</taxon>
        <taxon>Alphaproteobacteria</taxon>
        <taxon>Hyphomicrobiales</taxon>
        <taxon>Phyllobacteriaceae</taxon>
        <taxon>Nitratireductor</taxon>
    </lineage>
</organism>
<gene>
    <name evidence="1" type="ORF">A33O_18749</name>
</gene>
<dbReference type="AlphaFoldDB" id="I5BT10"/>
<dbReference type="EMBL" id="AJXZ01000049">
    <property type="protein sequence ID" value="EIM72712.1"/>
    <property type="molecule type" value="Genomic_DNA"/>
</dbReference>
<sequence length="92" mass="9748">MVSQAKEDARENLVANLCVSKFVASAGADAKFVAVKEASSYERDDLVEEGGWATIDGLKEQVAGAIDLCADRIAGMEELPADRIVDLSSDNS</sequence>
<accession>I5BT10</accession>
<proteinExistence type="predicted"/>
<reference evidence="1 2" key="1">
    <citation type="journal article" date="2012" name="J. Bacteriol.">
        <title>Genome Sequence of Nitratireductor aquibiodomus Strain RA22.</title>
        <authorList>
            <person name="Singh A."/>
            <person name="Jangir P.K."/>
            <person name="Kumari C."/>
            <person name="Sharma R."/>
        </authorList>
    </citation>
    <scope>NUCLEOTIDE SEQUENCE [LARGE SCALE GENOMIC DNA]</scope>
    <source>
        <strain evidence="1 2">RA22</strain>
    </source>
</reference>
<evidence type="ECO:0000313" key="1">
    <source>
        <dbReference type="EMBL" id="EIM72712.1"/>
    </source>
</evidence>
<name>I5BT10_9HYPH</name>
<dbReference type="Proteomes" id="UP000004622">
    <property type="component" value="Unassembled WGS sequence"/>
</dbReference>
<comment type="caution">
    <text evidence="1">The sequence shown here is derived from an EMBL/GenBank/DDBJ whole genome shotgun (WGS) entry which is preliminary data.</text>
</comment>
<protein>
    <submittedName>
        <fullName evidence="1">Uncharacterized protein</fullName>
    </submittedName>
</protein>
<evidence type="ECO:0000313" key="2">
    <source>
        <dbReference type="Proteomes" id="UP000004622"/>
    </source>
</evidence>